<dbReference type="Proteomes" id="UP000523007">
    <property type="component" value="Unassembled WGS sequence"/>
</dbReference>
<gene>
    <name evidence="2" type="ORF">F4561_003768</name>
</gene>
<evidence type="ECO:0000313" key="3">
    <source>
        <dbReference type="Proteomes" id="UP000523007"/>
    </source>
</evidence>
<feature type="compositionally biased region" description="Basic residues" evidence="1">
    <location>
        <begin position="1"/>
        <end position="11"/>
    </location>
</feature>
<dbReference type="AlphaFoldDB" id="A0A7W7RJV9"/>
<feature type="region of interest" description="Disordered" evidence="1">
    <location>
        <begin position="1"/>
        <end position="30"/>
    </location>
</feature>
<proteinExistence type="predicted"/>
<reference evidence="2 3" key="1">
    <citation type="submission" date="2020-08" db="EMBL/GenBank/DDBJ databases">
        <title>Sequencing the genomes of 1000 actinobacteria strains.</title>
        <authorList>
            <person name="Klenk H.-P."/>
        </authorList>
    </citation>
    <scope>NUCLEOTIDE SEQUENCE [LARGE SCALE GENOMIC DNA]</scope>
    <source>
        <strain evidence="2 3">DSM 102030</strain>
    </source>
</reference>
<keyword evidence="2" id="KW-0346">Stress response</keyword>
<accession>A0A7W7RJV9</accession>
<sequence>MGNKNKNRRLRQNFTPDRERPPLLDGEPEAPSVVVHRLLKSAKRDQANAVNAVRDEARQQVERQRDRHVGLAWEVATTLHELRGLLERHDAPMREAGLDTATETLTALHRRLAKVLQSTGVRMIDPVGEPYPAVADHTDVKGRPGDTDDRNLVVAQTISPGLLLDDGELLRPAEVFLEPATAPEETAGELAEEAANEPAPEQTAAAGSIAKAAHEEEEEEDTP</sequence>
<feature type="compositionally biased region" description="Low complexity" evidence="1">
    <location>
        <begin position="196"/>
        <end position="206"/>
    </location>
</feature>
<keyword evidence="3" id="KW-1185">Reference proteome</keyword>
<organism evidence="2 3">
    <name type="scientific">Lipingzhangella halophila</name>
    <dbReference type="NCBI Taxonomy" id="1783352"/>
    <lineage>
        <taxon>Bacteria</taxon>
        <taxon>Bacillati</taxon>
        <taxon>Actinomycetota</taxon>
        <taxon>Actinomycetes</taxon>
        <taxon>Streptosporangiales</taxon>
        <taxon>Nocardiopsidaceae</taxon>
        <taxon>Lipingzhangella</taxon>
    </lineage>
</organism>
<evidence type="ECO:0000313" key="2">
    <source>
        <dbReference type="EMBL" id="MBB4932948.1"/>
    </source>
</evidence>
<dbReference type="RefSeq" id="WP_184580645.1">
    <property type="nucleotide sequence ID" value="NZ_JACHJT010000001.1"/>
</dbReference>
<feature type="compositionally biased region" description="Acidic residues" evidence="1">
    <location>
        <begin position="186"/>
        <end position="195"/>
    </location>
</feature>
<evidence type="ECO:0000256" key="1">
    <source>
        <dbReference type="SAM" id="MobiDB-lite"/>
    </source>
</evidence>
<dbReference type="EMBL" id="JACHJT010000001">
    <property type="protein sequence ID" value="MBB4932948.1"/>
    <property type="molecule type" value="Genomic_DNA"/>
</dbReference>
<comment type="caution">
    <text evidence="2">The sequence shown here is derived from an EMBL/GenBank/DDBJ whole genome shotgun (WGS) entry which is preliminary data.</text>
</comment>
<protein>
    <submittedName>
        <fullName evidence="2">Molecular chaperone GrpE (Heat shock protein)</fullName>
    </submittedName>
</protein>
<name>A0A7W7RJV9_9ACTN</name>
<feature type="region of interest" description="Disordered" evidence="1">
    <location>
        <begin position="179"/>
        <end position="223"/>
    </location>
</feature>